<feature type="compositionally biased region" description="Basic and acidic residues" evidence="7">
    <location>
        <begin position="1"/>
        <end position="21"/>
    </location>
</feature>
<comment type="subcellular location">
    <subcellularLocation>
        <location evidence="1 6">Nucleus</location>
    </subcellularLocation>
</comment>
<proteinExistence type="inferred from homology"/>
<feature type="compositionally biased region" description="Low complexity" evidence="7">
    <location>
        <begin position="1088"/>
        <end position="1097"/>
    </location>
</feature>
<feature type="region of interest" description="Disordered" evidence="7">
    <location>
        <begin position="892"/>
        <end position="926"/>
    </location>
</feature>
<dbReference type="EMBL" id="BTGU01000020">
    <property type="protein sequence ID" value="GMN45238.1"/>
    <property type="molecule type" value="Genomic_DNA"/>
</dbReference>
<keyword evidence="5 6" id="KW-0539">Nucleus</keyword>
<evidence type="ECO:0000259" key="8">
    <source>
        <dbReference type="SMART" id="SM00333"/>
    </source>
</evidence>
<feature type="region of interest" description="Disordered" evidence="7">
    <location>
        <begin position="962"/>
        <end position="1035"/>
    </location>
</feature>
<dbReference type="PANTHER" id="PTHR14898">
    <property type="entry name" value="ENHANCER OF POLYCOMB"/>
    <property type="match status" value="1"/>
</dbReference>
<comment type="similarity">
    <text evidence="2 6">Belongs to the enhancer of polycomb family.</text>
</comment>
<organism evidence="9 10">
    <name type="scientific">Ficus carica</name>
    <name type="common">Common fig</name>
    <dbReference type="NCBI Taxonomy" id="3494"/>
    <lineage>
        <taxon>Eukaryota</taxon>
        <taxon>Viridiplantae</taxon>
        <taxon>Streptophyta</taxon>
        <taxon>Embryophyta</taxon>
        <taxon>Tracheophyta</taxon>
        <taxon>Spermatophyta</taxon>
        <taxon>Magnoliopsida</taxon>
        <taxon>eudicotyledons</taxon>
        <taxon>Gunneridae</taxon>
        <taxon>Pentapetalae</taxon>
        <taxon>rosids</taxon>
        <taxon>fabids</taxon>
        <taxon>Rosales</taxon>
        <taxon>Moraceae</taxon>
        <taxon>Ficeae</taxon>
        <taxon>Ficus</taxon>
    </lineage>
</organism>
<feature type="region of interest" description="Disordered" evidence="7">
    <location>
        <begin position="1060"/>
        <end position="1097"/>
    </location>
</feature>
<sequence>MENRIESSDGAEVPRKSRSLDLKSLYKHGVRKDVQNKKLKRKIREDDGDQNVEKKKKSIKEVSLSSLKNICTDSKKSVDRVCHSTSSSGLHDSKDLKKSETNQKLNGGIGFKSISSLGLNGDVIRIPRRKRGFVGRKKGEGGQASKQHDQSCSKPDLVDQISKLSGDDSGSQVESVKVKREKGFDDFKENRDGESNSTSHAGEEHGRVNHLVVSNGDSSFKKSRRKRSKTNNLAPDGKVVVKEEEPLADNSTTMCNDSQEDDEENLEENAAMMLSSRFDPNCTGFSSNNKASGLATMDGLSFLLSSGGDFVSRRSKSLSGSESPSIDAAARVLRPRKQHKEKGHPRKRRHFYEVFFGDVDANWVLNRRIKVFWPLDQSWYYGLVNDYDRERKLHHVKYDDRDEEWIDLQNERFKLLLLPSEVPGKAQRRKSIVRDRRSGQRKSSSKPKKEKKKGDFSTQDDSCIGSNYMDSEPIISWLARSSRRVKSPFRALKKQKTSDLSMKTVPPPLSNNAVNSHRCFESGNVRKDKRKVSRNSNLTGRFANDAMKEDSTSESISCPKDSKEPIVYFRRRFRKTGLELSHRCEENRVRRSVLDPGTSSAAAVDDTGHLEKQDVLLGRLDSDGLLWSIDDAGLPKLTLTGLESGKFKFDKDFPILSRLCDIFGVKTMWLSHAALLLRYGTVMIRWPQVHLEMLFVDSVVGLRFLLFEGCLKQALAFVFLVVMTFHQPTEHVKSVEMQPPVTSIRFKLTCFQHHRKQLDFAFYSFSEVENSKWTYLDRKLGRHCLVTKQLPLSECTYDNLQMLQNMSIHSPLSSVSGKPSFIKGTQKRSRQGTNFINISRDSAFKDLSRSHSNDIYKKLPPLALSDTAASTFFLGLHVQMLMEHSLAHIRSQEHDSVERLENSGSTTADDSCSMEEYSNKGSEITVEKTKKAMSSEVASDGYFSSARPELSNGLSVCRDRDQIKPSQPYHNGDANQAGTSADSPAHKKTRTDASVQLQAWQGHHSESDQCALSSRAVVDRDKSDTGSPSFPNGLSVEIPPFNQFVKSVDEELHGAQQATDLSWNSNGDIFSSPNPTAPRSTGHRNKHSSSSGHLSHGWSDGKADLVYNGFGNGPKKPRTQVSYMLPFGGFDSSPKQKSIQKGLPPKRIRKASEKRPSDVSRGPQRNLELLSCYVNILITAGDRGWRECGAQVVLELFDHNEWRLAVKLSGVTKYSYKALQFLQPGSTNRFTHAMMWKGGKDWTLEFLDRSQWALFKDMHEECYNRNVRAASVKNIPIPGVRLIEERGDHGMEIASAQGSAKYFRQVETDVEMALNPSRVLYDMDSDDERWIMNARSSDSGSLGKISEDMFEKTMDMFEKEAYAHQRDQLTSEEIEELMVGVGPMDVSKVIYEHWRQKRQKNGMPLIRHLQPPSWEKYQQQVREWELAMSRINANLLNGCHGKAASIEKPPMFAFCMKPRGLEVPNKGSKQRSHRKISVSGQSNLNFGDHDGFHAYGRRLNGFSLGDEKFVYPGYNYDSLEDSPLPQTSPRIFSPRDAGSMSMINHGLDRNHSHKFQRSKSKKYGSIVSPSDHQTMTSYGHRMVGNGSRNGLHQWNTGFSEWPSQQHFQPEATQRHFIEQLDGSDLDEYRLRDASGVAQRALNVARRKRERAQRLVCRADFAIHRAVAALMTAEAINDCPEDDEDDDDSNSDD</sequence>
<comment type="caution">
    <text evidence="9">The sequence shown here is derived from an EMBL/GenBank/DDBJ whole genome shotgun (WGS) entry which is preliminary data.</text>
</comment>
<feature type="compositionally biased region" description="Basic residues" evidence="7">
    <location>
        <begin position="1552"/>
        <end position="1562"/>
    </location>
</feature>
<feature type="region of interest" description="Disordered" evidence="7">
    <location>
        <begin position="1121"/>
        <end position="1162"/>
    </location>
</feature>
<feature type="compositionally biased region" description="Basic and acidic residues" evidence="7">
    <location>
        <begin position="91"/>
        <end position="101"/>
    </location>
</feature>
<evidence type="ECO:0000313" key="9">
    <source>
        <dbReference type="EMBL" id="GMN45238.1"/>
    </source>
</evidence>
<feature type="compositionally biased region" description="Basic and acidic residues" evidence="7">
    <location>
        <begin position="176"/>
        <end position="194"/>
    </location>
</feature>
<name>A0AA88AG08_FICCA</name>
<feature type="region of interest" description="Disordered" evidence="7">
    <location>
        <begin position="130"/>
        <end position="234"/>
    </location>
</feature>
<dbReference type="GO" id="GO:0006357">
    <property type="term" value="P:regulation of transcription by RNA polymerase II"/>
    <property type="evidence" value="ECO:0007669"/>
    <property type="project" value="InterPro"/>
</dbReference>
<dbReference type="Gramene" id="FCD_00007779-RA">
    <property type="protein sequence ID" value="FCD_00007779-RA:cds"/>
    <property type="gene ID" value="FCD_00007779"/>
</dbReference>
<evidence type="ECO:0000313" key="10">
    <source>
        <dbReference type="Proteomes" id="UP001187192"/>
    </source>
</evidence>
<evidence type="ECO:0000256" key="3">
    <source>
        <dbReference type="ARBA" id="ARBA00023015"/>
    </source>
</evidence>
<keyword evidence="10" id="KW-1185">Reference proteome</keyword>
<reference evidence="9" key="1">
    <citation type="submission" date="2023-07" db="EMBL/GenBank/DDBJ databases">
        <title>draft genome sequence of fig (Ficus carica).</title>
        <authorList>
            <person name="Takahashi T."/>
            <person name="Nishimura K."/>
        </authorList>
    </citation>
    <scope>NUCLEOTIDE SEQUENCE</scope>
</reference>
<gene>
    <name evidence="9" type="ORF">TIFTF001_014415</name>
</gene>
<feature type="region of interest" description="Disordered" evidence="7">
    <location>
        <begin position="1552"/>
        <end position="1572"/>
    </location>
</feature>
<evidence type="ECO:0000256" key="5">
    <source>
        <dbReference type="ARBA" id="ARBA00023242"/>
    </source>
</evidence>
<evidence type="ECO:0000256" key="4">
    <source>
        <dbReference type="ARBA" id="ARBA00023163"/>
    </source>
</evidence>
<dbReference type="Proteomes" id="UP001187192">
    <property type="component" value="Unassembled WGS sequence"/>
</dbReference>
<feature type="domain" description="Tudor" evidence="8">
    <location>
        <begin position="361"/>
        <end position="419"/>
    </location>
</feature>
<keyword evidence="4 6" id="KW-0804">Transcription</keyword>
<evidence type="ECO:0000256" key="2">
    <source>
        <dbReference type="ARBA" id="ARBA00008035"/>
    </source>
</evidence>
<dbReference type="CDD" id="cd20404">
    <property type="entry name" value="Tudor_Agenet_AtEML-like"/>
    <property type="match status" value="1"/>
</dbReference>
<feature type="compositionally biased region" description="Polar residues" evidence="7">
    <location>
        <begin position="964"/>
        <end position="982"/>
    </location>
</feature>
<accession>A0AA88AG08</accession>
<feature type="region of interest" description="Disordered" evidence="7">
    <location>
        <begin position="490"/>
        <end position="516"/>
    </location>
</feature>
<keyword evidence="3 6" id="KW-0805">Transcription regulation</keyword>
<feature type="compositionally biased region" description="Basic residues" evidence="7">
    <location>
        <begin position="439"/>
        <end position="451"/>
    </location>
</feature>
<evidence type="ECO:0000256" key="1">
    <source>
        <dbReference type="ARBA" id="ARBA00004123"/>
    </source>
</evidence>
<dbReference type="InterPro" id="IPR019542">
    <property type="entry name" value="Enhancer_polycomb-like_N"/>
</dbReference>
<evidence type="ECO:0000256" key="7">
    <source>
        <dbReference type="SAM" id="MobiDB-lite"/>
    </source>
</evidence>
<dbReference type="Gene3D" id="2.30.30.140">
    <property type="match status" value="1"/>
</dbReference>
<feature type="region of interest" description="Disordered" evidence="7">
    <location>
        <begin position="1"/>
        <end position="59"/>
    </location>
</feature>
<dbReference type="GO" id="GO:0035267">
    <property type="term" value="C:NuA4 histone acetyltransferase complex"/>
    <property type="evidence" value="ECO:0007669"/>
    <property type="project" value="InterPro"/>
</dbReference>
<feature type="compositionally biased region" description="Basic and acidic residues" evidence="7">
    <location>
        <begin position="892"/>
        <end position="901"/>
    </location>
</feature>
<feature type="compositionally biased region" description="Polar residues" evidence="7">
    <location>
        <begin position="1060"/>
        <end position="1079"/>
    </location>
</feature>
<protein>
    <recommendedName>
        <fullName evidence="6">Enhancer of polycomb-like protein</fullName>
    </recommendedName>
</protein>
<feature type="region of interest" description="Disordered" evidence="7">
    <location>
        <begin position="426"/>
        <end position="464"/>
    </location>
</feature>
<feature type="region of interest" description="Disordered" evidence="7">
    <location>
        <begin position="74"/>
        <end position="115"/>
    </location>
</feature>
<dbReference type="Pfam" id="PF10513">
    <property type="entry name" value="EPL1"/>
    <property type="match status" value="1"/>
</dbReference>
<evidence type="ECO:0000256" key="6">
    <source>
        <dbReference type="RuleBase" id="RU361124"/>
    </source>
</evidence>
<dbReference type="InterPro" id="IPR024943">
    <property type="entry name" value="Enhancer_polycomb"/>
</dbReference>
<feature type="region of interest" description="Disordered" evidence="7">
    <location>
        <begin position="1463"/>
        <end position="1482"/>
    </location>
</feature>
<dbReference type="SMART" id="SM00333">
    <property type="entry name" value="TUDOR"/>
    <property type="match status" value="1"/>
</dbReference>
<dbReference type="InterPro" id="IPR002999">
    <property type="entry name" value="Tudor"/>
</dbReference>
<dbReference type="GO" id="GO:0005634">
    <property type="term" value="C:nucleus"/>
    <property type="evidence" value="ECO:0007669"/>
    <property type="project" value="UniProtKB-SubCell"/>
</dbReference>